<dbReference type="InterPro" id="IPR009288">
    <property type="entry name" value="AIG2-like_dom"/>
</dbReference>
<dbReference type="EMBL" id="JAHUZN010000005">
    <property type="protein sequence ID" value="KAG8495258.1"/>
    <property type="molecule type" value="Genomic_DNA"/>
</dbReference>
<dbReference type="Gene3D" id="3.10.490.10">
    <property type="entry name" value="Gamma-glutamyl cyclotransferase-like"/>
    <property type="match status" value="1"/>
</dbReference>
<comment type="similarity">
    <text evidence="2">Belongs to the gamma-glutamylcyclotransferase family.</text>
</comment>
<accession>A0A8J5YRT8</accession>
<organism evidence="7 8">
    <name type="scientific">Gossypium anomalum</name>
    <dbReference type="NCBI Taxonomy" id="47600"/>
    <lineage>
        <taxon>Eukaryota</taxon>
        <taxon>Viridiplantae</taxon>
        <taxon>Streptophyta</taxon>
        <taxon>Embryophyta</taxon>
        <taxon>Tracheophyta</taxon>
        <taxon>Spermatophyta</taxon>
        <taxon>Magnoliopsida</taxon>
        <taxon>eudicotyledons</taxon>
        <taxon>Gunneridae</taxon>
        <taxon>Pentapetalae</taxon>
        <taxon>rosids</taxon>
        <taxon>malvids</taxon>
        <taxon>Malvales</taxon>
        <taxon>Malvaceae</taxon>
        <taxon>Malvoideae</taxon>
        <taxon>Gossypium</taxon>
    </lineage>
</organism>
<dbReference type="OrthoDB" id="1044435at2759"/>
<evidence type="ECO:0000313" key="7">
    <source>
        <dbReference type="EMBL" id="KAG8495258.1"/>
    </source>
</evidence>
<reference evidence="7 8" key="1">
    <citation type="journal article" date="2021" name="bioRxiv">
        <title>The Gossypium anomalum genome as a resource for cotton improvement and evolutionary analysis of hybrid incompatibility.</title>
        <authorList>
            <person name="Grover C.E."/>
            <person name="Yuan D."/>
            <person name="Arick M.A."/>
            <person name="Miller E.R."/>
            <person name="Hu G."/>
            <person name="Peterson D.G."/>
            <person name="Wendel J.F."/>
            <person name="Udall J.A."/>
        </authorList>
    </citation>
    <scope>NUCLEOTIDE SEQUENCE [LARGE SCALE GENOMIC DNA]</scope>
    <source>
        <strain evidence="7">JFW-Udall</strain>
        <tissue evidence="7">Leaf</tissue>
    </source>
</reference>
<gene>
    <name evidence="7" type="ORF">CXB51_012916</name>
</gene>
<dbReference type="InterPro" id="IPR013024">
    <property type="entry name" value="GGCT-like"/>
</dbReference>
<evidence type="ECO:0000256" key="2">
    <source>
        <dbReference type="ARBA" id="ARBA00008861"/>
    </source>
</evidence>
<evidence type="ECO:0000256" key="1">
    <source>
        <dbReference type="ARBA" id="ARBA00002782"/>
    </source>
</evidence>
<dbReference type="SUPFAM" id="SSF110857">
    <property type="entry name" value="Gamma-glutamyl cyclotransferase-like"/>
    <property type="match status" value="1"/>
</dbReference>
<evidence type="ECO:0000256" key="4">
    <source>
        <dbReference type="ARBA" id="ARBA00023315"/>
    </source>
</evidence>
<comment type="function">
    <text evidence="1">Putative gamma-glutamylcyclotransferase.</text>
</comment>
<dbReference type="PANTHER" id="PTHR31544:SF2">
    <property type="entry name" value="AIG2-LIKE PROTEIN D"/>
    <property type="match status" value="1"/>
</dbReference>
<evidence type="ECO:0000256" key="3">
    <source>
        <dbReference type="ARBA" id="ARBA00022679"/>
    </source>
</evidence>
<proteinExistence type="inferred from homology"/>
<dbReference type="GO" id="GO:0016746">
    <property type="term" value="F:acyltransferase activity"/>
    <property type="evidence" value="ECO:0007669"/>
    <property type="project" value="UniProtKB-KW"/>
</dbReference>
<sequence>MGEAVVAAHNVFVYGSLLADDVVRVLLNRVPTSSAALLNGLYVSASSIVNSIDLTLLPFLLNFNFNHTLCSHRFSIKGRVYPAILPVRNRHVSGRVLMGITDPELHILDEFEDVEYQRTRVEVSLLESSDKLQAHAYVWSNASDPNLYGDWDFEEWKQVHKESFIKMTMGFMEEQELPESKPRVATYESFYQQDAAEKSPNWSLSFEGLARSPTEETRLPLTISEVGDCNCICNAPPSRLKEVGLP</sequence>
<keyword evidence="3" id="KW-0808">Transferase</keyword>
<protein>
    <recommendedName>
        <fullName evidence="5">Putative gamma-glutamylcyclotransferase</fullName>
    </recommendedName>
</protein>
<keyword evidence="8" id="KW-1185">Reference proteome</keyword>
<keyword evidence="4" id="KW-0012">Acyltransferase</keyword>
<evidence type="ECO:0000259" key="6">
    <source>
        <dbReference type="Pfam" id="PF06094"/>
    </source>
</evidence>
<dbReference type="AlphaFoldDB" id="A0A8J5YRT8"/>
<feature type="domain" description="Gamma-glutamylcyclotransferase AIG2-like" evidence="6">
    <location>
        <begin position="70"/>
        <end position="152"/>
    </location>
</feature>
<dbReference type="InterPro" id="IPR036568">
    <property type="entry name" value="GGCT-like_sf"/>
</dbReference>
<comment type="caution">
    <text evidence="7">The sequence shown here is derived from an EMBL/GenBank/DDBJ whole genome shotgun (WGS) entry which is preliminary data.</text>
</comment>
<name>A0A8J5YRT8_9ROSI</name>
<evidence type="ECO:0000313" key="8">
    <source>
        <dbReference type="Proteomes" id="UP000701853"/>
    </source>
</evidence>
<dbReference type="CDD" id="cd06661">
    <property type="entry name" value="GGCT_like"/>
    <property type="match status" value="1"/>
</dbReference>
<dbReference type="Gene3D" id="6.10.250.210">
    <property type="match status" value="1"/>
</dbReference>
<dbReference type="InterPro" id="IPR045038">
    <property type="entry name" value="AIG2-like"/>
</dbReference>
<dbReference type="Proteomes" id="UP000701853">
    <property type="component" value="Chromosome 5"/>
</dbReference>
<dbReference type="Pfam" id="PF06094">
    <property type="entry name" value="GGACT"/>
    <property type="match status" value="1"/>
</dbReference>
<evidence type="ECO:0000256" key="5">
    <source>
        <dbReference type="ARBA" id="ARBA00030602"/>
    </source>
</evidence>
<dbReference type="PANTHER" id="PTHR31544">
    <property type="entry name" value="AIG2-LIKE PROTEIN D"/>
    <property type="match status" value="1"/>
</dbReference>